<dbReference type="CDD" id="cd00075">
    <property type="entry name" value="HATPase"/>
    <property type="match status" value="1"/>
</dbReference>
<evidence type="ECO:0000256" key="6">
    <source>
        <dbReference type="ARBA" id="ARBA00022777"/>
    </source>
</evidence>
<evidence type="ECO:0000256" key="4">
    <source>
        <dbReference type="ARBA" id="ARBA00022553"/>
    </source>
</evidence>
<dbReference type="RefSeq" id="WP_073026497.1">
    <property type="nucleotide sequence ID" value="NZ_FQZS01000016.1"/>
</dbReference>
<dbReference type="SMART" id="SM00387">
    <property type="entry name" value="HATPase_c"/>
    <property type="match status" value="1"/>
</dbReference>
<dbReference type="EC" id="2.7.13.3" evidence="3"/>
<feature type="domain" description="HAMP" evidence="11">
    <location>
        <begin position="207"/>
        <end position="259"/>
    </location>
</feature>
<dbReference type="PROSITE" id="PS50109">
    <property type="entry name" value="HIS_KIN"/>
    <property type="match status" value="1"/>
</dbReference>
<comment type="subcellular location">
    <subcellularLocation>
        <location evidence="2">Membrane</location>
    </subcellularLocation>
</comment>
<evidence type="ECO:0000256" key="3">
    <source>
        <dbReference type="ARBA" id="ARBA00012438"/>
    </source>
</evidence>
<dbReference type="InterPro" id="IPR003661">
    <property type="entry name" value="HisK_dim/P_dom"/>
</dbReference>
<dbReference type="PANTHER" id="PTHR43711">
    <property type="entry name" value="TWO-COMPONENT HISTIDINE KINASE"/>
    <property type="match status" value="1"/>
</dbReference>
<keyword evidence="9" id="KW-0812">Transmembrane</keyword>
<dbReference type="CDD" id="cd06225">
    <property type="entry name" value="HAMP"/>
    <property type="match status" value="1"/>
</dbReference>
<keyword evidence="4" id="KW-0597">Phosphoprotein</keyword>
<evidence type="ECO:0000313" key="13">
    <source>
        <dbReference type="Proteomes" id="UP000184442"/>
    </source>
</evidence>
<sequence length="488" mass="55637">MRCNSIRVKLWSAIILTILIILVMSMIFQTSFLSSFYYNQKVREVEEDARDIARALGRNEYNFNVPYIDAIRNVNDVIVVTDYSGRITYITGSTDYKQGWFFGLKYLNKILKGQKIQDENKMLRGLDSIIIGVPIVKTQNSLWDVKQKQLYEQYIESEDLQMFIGAVYIITPLEPLEITTRAIRTQFLYIFLGAIIIASIIALFLAHSFTEPLIKINDAAKEIAKGNYNTKIHLKSSSEITTLGDTINNLAKQLSRVEQIRREFIANVSHELRTPLSYLKGYAEIMIDGLADTEFEREKYLNIILEESERLGKMVDEILHLSQIEAGSIQLKLSPFSMDSVIKRTIDKMLPLAVKKDISIKYSNLDGDLLLCLADENRIKQILINLLANAVKHSYDHSNILISSYRLNDRIYVCVRDNGEGISEEDLPFIWDRFYTAGKSKDKSIEGIGLGLSIIKSIINAHGCDITVNSVVGEGTEFCFWLPSYQES</sequence>
<dbReference type="FunFam" id="3.30.565.10:FF:000006">
    <property type="entry name" value="Sensor histidine kinase WalK"/>
    <property type="match status" value="1"/>
</dbReference>
<dbReference type="SMART" id="SM00388">
    <property type="entry name" value="HisKA"/>
    <property type="match status" value="1"/>
</dbReference>
<dbReference type="PRINTS" id="PR00344">
    <property type="entry name" value="BCTRLSENSOR"/>
</dbReference>
<dbReference type="Pfam" id="PF00672">
    <property type="entry name" value="HAMP"/>
    <property type="match status" value="1"/>
</dbReference>
<dbReference type="InterPro" id="IPR036890">
    <property type="entry name" value="HATPase_C_sf"/>
</dbReference>
<reference evidence="12 13" key="1">
    <citation type="submission" date="2016-11" db="EMBL/GenBank/DDBJ databases">
        <authorList>
            <person name="Jaros S."/>
            <person name="Januszkiewicz K."/>
            <person name="Wedrychowicz H."/>
        </authorList>
    </citation>
    <scope>NUCLEOTIDE SEQUENCE [LARGE SCALE GENOMIC DNA]</scope>
    <source>
        <strain evidence="12 13">DSM 19022</strain>
    </source>
</reference>
<dbReference type="Proteomes" id="UP000184442">
    <property type="component" value="Unassembled WGS sequence"/>
</dbReference>
<protein>
    <recommendedName>
        <fullName evidence="3">histidine kinase</fullName>
        <ecNumber evidence="3">2.7.13.3</ecNumber>
    </recommendedName>
</protein>
<evidence type="ECO:0000259" key="11">
    <source>
        <dbReference type="PROSITE" id="PS50885"/>
    </source>
</evidence>
<evidence type="ECO:0000256" key="8">
    <source>
        <dbReference type="ARBA" id="ARBA00023136"/>
    </source>
</evidence>
<dbReference type="SUPFAM" id="SSF158472">
    <property type="entry name" value="HAMP domain-like"/>
    <property type="match status" value="1"/>
</dbReference>
<keyword evidence="6 12" id="KW-0418">Kinase</keyword>
<dbReference type="EMBL" id="FQZS01000016">
    <property type="protein sequence ID" value="SHJ11952.1"/>
    <property type="molecule type" value="Genomic_DNA"/>
</dbReference>
<dbReference type="PANTHER" id="PTHR43711:SF1">
    <property type="entry name" value="HISTIDINE KINASE 1"/>
    <property type="match status" value="1"/>
</dbReference>
<organism evidence="12 13">
    <name type="scientific">Lutispora thermophila DSM 19022</name>
    <dbReference type="NCBI Taxonomy" id="1122184"/>
    <lineage>
        <taxon>Bacteria</taxon>
        <taxon>Bacillati</taxon>
        <taxon>Bacillota</taxon>
        <taxon>Clostridia</taxon>
        <taxon>Lutisporales</taxon>
        <taxon>Lutisporaceae</taxon>
        <taxon>Lutispora</taxon>
    </lineage>
</organism>
<evidence type="ECO:0000259" key="10">
    <source>
        <dbReference type="PROSITE" id="PS50109"/>
    </source>
</evidence>
<dbReference type="InterPro" id="IPR005467">
    <property type="entry name" value="His_kinase_dom"/>
</dbReference>
<dbReference type="SUPFAM" id="SSF55874">
    <property type="entry name" value="ATPase domain of HSP90 chaperone/DNA topoisomerase II/histidine kinase"/>
    <property type="match status" value="1"/>
</dbReference>
<dbReference type="OrthoDB" id="9762826at2"/>
<dbReference type="InterPro" id="IPR004358">
    <property type="entry name" value="Sig_transdc_His_kin-like_C"/>
</dbReference>
<dbReference type="PROSITE" id="PS50885">
    <property type="entry name" value="HAMP"/>
    <property type="match status" value="1"/>
</dbReference>
<evidence type="ECO:0000256" key="1">
    <source>
        <dbReference type="ARBA" id="ARBA00000085"/>
    </source>
</evidence>
<dbReference type="SUPFAM" id="SSF47384">
    <property type="entry name" value="Homodimeric domain of signal transducing histidine kinase"/>
    <property type="match status" value="1"/>
</dbReference>
<dbReference type="InterPro" id="IPR003660">
    <property type="entry name" value="HAMP_dom"/>
</dbReference>
<feature type="domain" description="Histidine kinase" evidence="10">
    <location>
        <begin position="267"/>
        <end position="486"/>
    </location>
</feature>
<dbReference type="Gene3D" id="1.10.287.130">
    <property type="match status" value="1"/>
</dbReference>
<dbReference type="CDD" id="cd00082">
    <property type="entry name" value="HisKA"/>
    <property type="match status" value="1"/>
</dbReference>
<keyword evidence="13" id="KW-1185">Reference proteome</keyword>
<feature type="transmembrane region" description="Helical" evidence="9">
    <location>
        <begin position="12"/>
        <end position="33"/>
    </location>
</feature>
<gene>
    <name evidence="12" type="ORF">SAMN02745176_02469</name>
</gene>
<accession>A0A1M6GPX8</accession>
<dbReference type="FunFam" id="1.10.287.130:FF:000001">
    <property type="entry name" value="Two-component sensor histidine kinase"/>
    <property type="match status" value="1"/>
</dbReference>
<dbReference type="STRING" id="1122184.SAMN02745176_02469"/>
<evidence type="ECO:0000256" key="5">
    <source>
        <dbReference type="ARBA" id="ARBA00022679"/>
    </source>
</evidence>
<dbReference type="GO" id="GO:0000155">
    <property type="term" value="F:phosphorelay sensor kinase activity"/>
    <property type="evidence" value="ECO:0007669"/>
    <property type="project" value="InterPro"/>
</dbReference>
<keyword evidence="8 9" id="KW-0472">Membrane</keyword>
<name>A0A1M6GPX8_9FIRM</name>
<keyword evidence="9" id="KW-1133">Transmembrane helix</keyword>
<evidence type="ECO:0000256" key="2">
    <source>
        <dbReference type="ARBA" id="ARBA00004370"/>
    </source>
</evidence>
<proteinExistence type="predicted"/>
<dbReference type="Pfam" id="PF00512">
    <property type="entry name" value="HisKA"/>
    <property type="match status" value="1"/>
</dbReference>
<dbReference type="SMART" id="SM00304">
    <property type="entry name" value="HAMP"/>
    <property type="match status" value="1"/>
</dbReference>
<dbReference type="Gene3D" id="6.10.340.10">
    <property type="match status" value="1"/>
</dbReference>
<keyword evidence="7" id="KW-0902">Two-component regulatory system</keyword>
<evidence type="ECO:0000256" key="7">
    <source>
        <dbReference type="ARBA" id="ARBA00023012"/>
    </source>
</evidence>
<dbReference type="InterPro" id="IPR003594">
    <property type="entry name" value="HATPase_dom"/>
</dbReference>
<feature type="transmembrane region" description="Helical" evidence="9">
    <location>
        <begin position="187"/>
        <end position="206"/>
    </location>
</feature>
<dbReference type="Pfam" id="PF02518">
    <property type="entry name" value="HATPase_c"/>
    <property type="match status" value="1"/>
</dbReference>
<evidence type="ECO:0000256" key="9">
    <source>
        <dbReference type="SAM" id="Phobius"/>
    </source>
</evidence>
<dbReference type="InterPro" id="IPR036097">
    <property type="entry name" value="HisK_dim/P_sf"/>
</dbReference>
<dbReference type="Gene3D" id="3.30.565.10">
    <property type="entry name" value="Histidine kinase-like ATPase, C-terminal domain"/>
    <property type="match status" value="1"/>
</dbReference>
<keyword evidence="5" id="KW-0808">Transferase</keyword>
<dbReference type="GO" id="GO:0016020">
    <property type="term" value="C:membrane"/>
    <property type="evidence" value="ECO:0007669"/>
    <property type="project" value="UniProtKB-SubCell"/>
</dbReference>
<comment type="catalytic activity">
    <reaction evidence="1">
        <text>ATP + protein L-histidine = ADP + protein N-phospho-L-histidine.</text>
        <dbReference type="EC" id="2.7.13.3"/>
    </reaction>
</comment>
<dbReference type="AlphaFoldDB" id="A0A1M6GPX8"/>
<evidence type="ECO:0000313" key="12">
    <source>
        <dbReference type="EMBL" id="SHJ11952.1"/>
    </source>
</evidence>
<dbReference type="InterPro" id="IPR050736">
    <property type="entry name" value="Sensor_HK_Regulatory"/>
</dbReference>